<sequence length="577" mass="60985">MKKRTAWLSVMLTLFIAASTAVPASAADATSGAATITILHTNDIHSRVEESKEGIGYAKLSTLIKQQKAANPNTLVLDAGDTFHGQTIANLERGESIVKIMNSIGFDAMEPGNHDFNYGSSRLVELSGKAQFPILSANVKKADGTRLLKPYIIKDVAGVKVGIFGLTTPETAYKTHPNNVKGLTFADPVAEAKAMVNELKGKADIIIALAHLGIDKSSADTSTKVAEQVPGIDVIIDGHSHSTLEHGITVGNTLIAQTGEYSKNIGKVDLQLDGKTIKSKTASLITKPATESVEADPAVLSIIDEIKKSQDSILSQVVGSSAMKLVGEREVVRVGESNLGHLITDAMLDETGADVALTNGGGIRASIEAGQITKGQIITVLPFGNYIQTKKVKGSDIVAALELGVSSYPEPLGGFPHVGGVTFTLDAGKPSGQRVSDVLVKGQPIEPDKVYVLATNDFMAAGGDQYTMFKDYPIANDFSSLEESVIAYLQKIGSVQPSADSRMKVISSASEPQPAPVKPAAPAEAQASSGVYIVQSGDSLWTIARRYGTQWEKLQEWNQLADPNLIFPGQTIVVPAS</sequence>
<evidence type="ECO:0000313" key="6">
    <source>
        <dbReference type="Proteomes" id="UP001597180"/>
    </source>
</evidence>
<dbReference type="EMBL" id="JBHTLU010000045">
    <property type="protein sequence ID" value="MFD1224443.1"/>
    <property type="molecule type" value="Genomic_DNA"/>
</dbReference>
<dbReference type="Gene3D" id="3.10.350.10">
    <property type="entry name" value="LysM domain"/>
    <property type="match status" value="1"/>
</dbReference>
<evidence type="ECO:0000313" key="5">
    <source>
        <dbReference type="EMBL" id="MFD1224443.1"/>
    </source>
</evidence>
<dbReference type="SUPFAM" id="SSF54106">
    <property type="entry name" value="LysM domain"/>
    <property type="match status" value="1"/>
</dbReference>
<feature type="chain" id="PRO_5044961153" evidence="2">
    <location>
        <begin position="27"/>
        <end position="577"/>
    </location>
</feature>
<proteinExistence type="inferred from homology"/>
<keyword evidence="2" id="KW-0547">Nucleotide-binding</keyword>
<dbReference type="SMART" id="SM00257">
    <property type="entry name" value="LysM"/>
    <property type="match status" value="1"/>
</dbReference>
<dbReference type="Proteomes" id="UP001597180">
    <property type="component" value="Unassembled WGS sequence"/>
</dbReference>
<dbReference type="PROSITE" id="PS51782">
    <property type="entry name" value="LYSM"/>
    <property type="match status" value="1"/>
</dbReference>
<dbReference type="PANTHER" id="PTHR11575">
    <property type="entry name" value="5'-NUCLEOTIDASE-RELATED"/>
    <property type="match status" value="1"/>
</dbReference>
<feature type="domain" description="LysM" evidence="4">
    <location>
        <begin position="530"/>
        <end position="574"/>
    </location>
</feature>
<feature type="region of interest" description="Disordered" evidence="3">
    <location>
        <begin position="503"/>
        <end position="522"/>
    </location>
</feature>
<dbReference type="InterPro" id="IPR036907">
    <property type="entry name" value="5'-Nucleotdase_C_sf"/>
</dbReference>
<dbReference type="InterPro" id="IPR004843">
    <property type="entry name" value="Calcineurin-like_PHP"/>
</dbReference>
<dbReference type="InterPro" id="IPR029052">
    <property type="entry name" value="Metallo-depent_PP-like"/>
</dbReference>
<accession>A0ABW3UUN2</accession>
<organism evidence="5 6">
    <name type="scientific">Paenibacillus vulneris</name>
    <dbReference type="NCBI Taxonomy" id="1133364"/>
    <lineage>
        <taxon>Bacteria</taxon>
        <taxon>Bacillati</taxon>
        <taxon>Bacillota</taxon>
        <taxon>Bacilli</taxon>
        <taxon>Bacillales</taxon>
        <taxon>Paenibacillaceae</taxon>
        <taxon>Paenibacillus</taxon>
    </lineage>
</organism>
<dbReference type="Pfam" id="PF01476">
    <property type="entry name" value="LysM"/>
    <property type="match status" value="1"/>
</dbReference>
<feature type="signal peptide" evidence="2">
    <location>
        <begin position="1"/>
        <end position="26"/>
    </location>
</feature>
<keyword evidence="2" id="KW-0378">Hydrolase</keyword>
<dbReference type="PRINTS" id="PR01607">
    <property type="entry name" value="APYRASEFAMLY"/>
</dbReference>
<evidence type="ECO:0000259" key="4">
    <source>
        <dbReference type="PROSITE" id="PS51782"/>
    </source>
</evidence>
<evidence type="ECO:0000256" key="1">
    <source>
        <dbReference type="ARBA" id="ARBA00022729"/>
    </source>
</evidence>
<dbReference type="PROSITE" id="PS00785">
    <property type="entry name" value="5_NUCLEOTIDASE_1"/>
    <property type="match status" value="1"/>
</dbReference>
<dbReference type="Pfam" id="PF02872">
    <property type="entry name" value="5_nucleotid_C"/>
    <property type="match status" value="1"/>
</dbReference>
<dbReference type="InterPro" id="IPR008334">
    <property type="entry name" value="5'-Nucleotdase_C"/>
</dbReference>
<dbReference type="Gene3D" id="3.60.21.10">
    <property type="match status" value="1"/>
</dbReference>
<dbReference type="Gene3D" id="3.90.780.10">
    <property type="entry name" value="5'-Nucleotidase, C-terminal domain"/>
    <property type="match status" value="1"/>
</dbReference>
<reference evidence="6" key="1">
    <citation type="journal article" date="2019" name="Int. J. Syst. Evol. Microbiol.">
        <title>The Global Catalogue of Microorganisms (GCM) 10K type strain sequencing project: providing services to taxonomists for standard genome sequencing and annotation.</title>
        <authorList>
            <consortium name="The Broad Institute Genomics Platform"/>
            <consortium name="The Broad Institute Genome Sequencing Center for Infectious Disease"/>
            <person name="Wu L."/>
            <person name="Ma J."/>
        </authorList>
    </citation>
    <scope>NUCLEOTIDE SEQUENCE [LARGE SCALE GENOMIC DNA]</scope>
    <source>
        <strain evidence="6">CCUG 53270</strain>
    </source>
</reference>
<dbReference type="SUPFAM" id="SSF55816">
    <property type="entry name" value="5'-nucleotidase (syn. UDP-sugar hydrolase), C-terminal domain"/>
    <property type="match status" value="1"/>
</dbReference>
<dbReference type="RefSeq" id="WP_345586493.1">
    <property type="nucleotide sequence ID" value="NZ_BAABJG010000004.1"/>
</dbReference>
<gene>
    <name evidence="5" type="ORF">ACFQ4B_30480</name>
</gene>
<dbReference type="InterPro" id="IPR006179">
    <property type="entry name" value="5_nucleotidase/apyrase"/>
</dbReference>
<evidence type="ECO:0000256" key="3">
    <source>
        <dbReference type="SAM" id="MobiDB-lite"/>
    </source>
</evidence>
<dbReference type="InterPro" id="IPR036779">
    <property type="entry name" value="LysM_dom_sf"/>
</dbReference>
<dbReference type="Pfam" id="PF00149">
    <property type="entry name" value="Metallophos"/>
    <property type="match status" value="1"/>
</dbReference>
<dbReference type="InterPro" id="IPR018392">
    <property type="entry name" value="LysM"/>
</dbReference>
<evidence type="ECO:0000256" key="2">
    <source>
        <dbReference type="RuleBase" id="RU362119"/>
    </source>
</evidence>
<keyword evidence="6" id="KW-1185">Reference proteome</keyword>
<comment type="similarity">
    <text evidence="2">Belongs to the 5'-nucleotidase family.</text>
</comment>
<dbReference type="CDD" id="cd00118">
    <property type="entry name" value="LysM"/>
    <property type="match status" value="1"/>
</dbReference>
<dbReference type="PANTHER" id="PTHR11575:SF24">
    <property type="entry name" value="5'-NUCLEOTIDASE"/>
    <property type="match status" value="1"/>
</dbReference>
<protein>
    <submittedName>
        <fullName evidence="5">5'-nucleotidase C-terminal domain-containing protein</fullName>
    </submittedName>
</protein>
<keyword evidence="1 2" id="KW-0732">Signal</keyword>
<comment type="caution">
    <text evidence="5">The sequence shown here is derived from an EMBL/GenBank/DDBJ whole genome shotgun (WGS) entry which is preliminary data.</text>
</comment>
<name>A0ABW3UUN2_9BACL</name>
<dbReference type="InterPro" id="IPR006146">
    <property type="entry name" value="5'-Nucleotdase_CS"/>
</dbReference>
<dbReference type="CDD" id="cd00845">
    <property type="entry name" value="MPP_UshA_N_like"/>
    <property type="match status" value="1"/>
</dbReference>
<dbReference type="SUPFAM" id="SSF56300">
    <property type="entry name" value="Metallo-dependent phosphatases"/>
    <property type="match status" value="1"/>
</dbReference>